<sequence length="88" mass="9995">MNEYRNKYEQLELEEDELIQKIGLCEGSISMIVDYIASNGDKGIHIGESIISAVHTIEKDLQTELLHIRLEKSFMANKMKLLNAENSG</sequence>
<proteinExistence type="predicted"/>
<comment type="caution">
    <text evidence="1">The sequence shown here is derived from an EMBL/GenBank/DDBJ whole genome shotgun (WGS) entry which is preliminary data.</text>
</comment>
<protein>
    <submittedName>
        <fullName evidence="1">Uncharacterized protein</fullName>
    </submittedName>
</protein>
<gene>
    <name evidence="1" type="ORF">E0485_07880</name>
</gene>
<evidence type="ECO:0000313" key="2">
    <source>
        <dbReference type="Proteomes" id="UP000295418"/>
    </source>
</evidence>
<organism evidence="1 2">
    <name type="scientific">Paenibacillus albiflavus</name>
    <dbReference type="NCBI Taxonomy" id="2545760"/>
    <lineage>
        <taxon>Bacteria</taxon>
        <taxon>Bacillati</taxon>
        <taxon>Bacillota</taxon>
        <taxon>Bacilli</taxon>
        <taxon>Bacillales</taxon>
        <taxon>Paenibacillaceae</taxon>
        <taxon>Paenibacillus</taxon>
    </lineage>
</organism>
<reference evidence="1 2" key="1">
    <citation type="submission" date="2019-03" db="EMBL/GenBank/DDBJ databases">
        <authorList>
            <person name="Kim M.K.M."/>
        </authorList>
    </citation>
    <scope>NUCLEOTIDE SEQUENCE [LARGE SCALE GENOMIC DNA]</scope>
    <source>
        <strain evidence="1 2">18JY21-1</strain>
    </source>
</reference>
<dbReference type="AlphaFoldDB" id="A0A4V2WP86"/>
<dbReference type="Proteomes" id="UP000295418">
    <property type="component" value="Unassembled WGS sequence"/>
</dbReference>
<dbReference type="RefSeq" id="WP_132417448.1">
    <property type="nucleotide sequence ID" value="NZ_SKFG01000005.1"/>
</dbReference>
<dbReference type="OrthoDB" id="2472809at2"/>
<name>A0A4V2WP86_9BACL</name>
<keyword evidence="2" id="KW-1185">Reference proteome</keyword>
<accession>A0A4V2WP86</accession>
<evidence type="ECO:0000313" key="1">
    <source>
        <dbReference type="EMBL" id="TCZ78412.1"/>
    </source>
</evidence>
<dbReference type="EMBL" id="SKFG01000005">
    <property type="protein sequence ID" value="TCZ78412.1"/>
    <property type="molecule type" value="Genomic_DNA"/>
</dbReference>